<protein>
    <submittedName>
        <fullName evidence="2">Uncharacterized protein</fullName>
    </submittedName>
</protein>
<feature type="transmembrane region" description="Helical" evidence="1">
    <location>
        <begin position="83"/>
        <end position="101"/>
    </location>
</feature>
<keyword evidence="1" id="KW-0812">Transmembrane</keyword>
<accession>A0A5D2EXZ6</accession>
<keyword evidence="1" id="KW-0472">Membrane</keyword>
<evidence type="ECO:0000313" key="2">
    <source>
        <dbReference type="EMBL" id="TYG98057.1"/>
    </source>
</evidence>
<proteinExistence type="predicted"/>
<organism evidence="2 3">
    <name type="scientific">Gossypium darwinii</name>
    <name type="common">Darwin's cotton</name>
    <name type="synonym">Gossypium barbadense var. darwinii</name>
    <dbReference type="NCBI Taxonomy" id="34276"/>
    <lineage>
        <taxon>Eukaryota</taxon>
        <taxon>Viridiplantae</taxon>
        <taxon>Streptophyta</taxon>
        <taxon>Embryophyta</taxon>
        <taxon>Tracheophyta</taxon>
        <taxon>Spermatophyta</taxon>
        <taxon>Magnoliopsida</taxon>
        <taxon>eudicotyledons</taxon>
        <taxon>Gunneridae</taxon>
        <taxon>Pentapetalae</taxon>
        <taxon>rosids</taxon>
        <taxon>malvids</taxon>
        <taxon>Malvales</taxon>
        <taxon>Malvaceae</taxon>
        <taxon>Malvoideae</taxon>
        <taxon>Gossypium</taxon>
    </lineage>
</organism>
<dbReference type="AlphaFoldDB" id="A0A5D2EXZ6"/>
<reference evidence="2 3" key="1">
    <citation type="submission" date="2019-06" db="EMBL/GenBank/DDBJ databases">
        <title>WGS assembly of Gossypium darwinii.</title>
        <authorList>
            <person name="Chen Z.J."/>
            <person name="Sreedasyam A."/>
            <person name="Ando A."/>
            <person name="Song Q."/>
            <person name="De L."/>
            <person name="Hulse-Kemp A."/>
            <person name="Ding M."/>
            <person name="Ye W."/>
            <person name="Kirkbride R."/>
            <person name="Jenkins J."/>
            <person name="Plott C."/>
            <person name="Lovell J."/>
            <person name="Lin Y.-M."/>
            <person name="Vaughn R."/>
            <person name="Liu B."/>
            <person name="Li W."/>
            <person name="Simpson S."/>
            <person name="Scheffler B."/>
            <person name="Saski C."/>
            <person name="Grover C."/>
            <person name="Hu G."/>
            <person name="Conover J."/>
            <person name="Carlson J."/>
            <person name="Shu S."/>
            <person name="Boston L."/>
            <person name="Williams M."/>
            <person name="Peterson D."/>
            <person name="Mcgee K."/>
            <person name="Jones D."/>
            <person name="Wendel J."/>
            <person name="Stelly D."/>
            <person name="Grimwood J."/>
            <person name="Schmutz J."/>
        </authorList>
    </citation>
    <scope>NUCLEOTIDE SEQUENCE [LARGE SCALE GENOMIC DNA]</scope>
    <source>
        <strain evidence="2">1808015.09</strain>
    </source>
</reference>
<sequence>MYFRMVLVFNLLILKENLYFHSKNPPFKNFPFRLYSRMFQRRVQKILFLPFATALLLLLFCFLFAGIESVVMRTGCGRGVRGLWRYGAVVVGVWGVADVGGDRGKWAPNARGL</sequence>
<keyword evidence="3" id="KW-1185">Reference proteome</keyword>
<feature type="non-terminal residue" evidence="2">
    <location>
        <position position="113"/>
    </location>
</feature>
<keyword evidence="1" id="KW-1133">Transmembrane helix</keyword>
<name>A0A5D2EXZ6_GOSDA</name>
<dbReference type="Proteomes" id="UP000323506">
    <property type="component" value="Chromosome A10"/>
</dbReference>
<evidence type="ECO:0000256" key="1">
    <source>
        <dbReference type="SAM" id="Phobius"/>
    </source>
</evidence>
<evidence type="ECO:0000313" key="3">
    <source>
        <dbReference type="Proteomes" id="UP000323506"/>
    </source>
</evidence>
<gene>
    <name evidence="2" type="ORF">ES288_A10G087700v1</name>
</gene>
<dbReference type="EMBL" id="CM017697">
    <property type="protein sequence ID" value="TYG98057.1"/>
    <property type="molecule type" value="Genomic_DNA"/>
</dbReference>
<feature type="transmembrane region" description="Helical" evidence="1">
    <location>
        <begin position="46"/>
        <end position="71"/>
    </location>
</feature>